<evidence type="ECO:0000256" key="13">
    <source>
        <dbReference type="SAM" id="Phobius"/>
    </source>
</evidence>
<dbReference type="PIRSF" id="PIRSF006603">
    <property type="entry name" value="DinF"/>
    <property type="match status" value="1"/>
</dbReference>
<dbReference type="Pfam" id="PF01554">
    <property type="entry name" value="MatE"/>
    <property type="match status" value="2"/>
</dbReference>
<feature type="transmembrane region" description="Helical" evidence="13">
    <location>
        <begin position="96"/>
        <end position="116"/>
    </location>
</feature>
<keyword evidence="8 13" id="KW-0812">Transmembrane</keyword>
<dbReference type="EMBL" id="JBEPLO010000024">
    <property type="protein sequence ID" value="MET3558835.1"/>
    <property type="molecule type" value="Genomic_DNA"/>
</dbReference>
<evidence type="ECO:0000256" key="7">
    <source>
        <dbReference type="ARBA" id="ARBA00022475"/>
    </source>
</evidence>
<evidence type="ECO:0000256" key="9">
    <source>
        <dbReference type="ARBA" id="ARBA00022989"/>
    </source>
</evidence>
<evidence type="ECO:0000256" key="10">
    <source>
        <dbReference type="ARBA" id="ARBA00023065"/>
    </source>
</evidence>
<feature type="transmembrane region" description="Helical" evidence="13">
    <location>
        <begin position="313"/>
        <end position="333"/>
    </location>
</feature>
<feature type="transmembrane region" description="Helical" evidence="13">
    <location>
        <begin position="167"/>
        <end position="188"/>
    </location>
</feature>
<dbReference type="InterPro" id="IPR048279">
    <property type="entry name" value="MdtK-like"/>
</dbReference>
<keyword evidence="11 13" id="KW-0472">Membrane</keyword>
<keyword evidence="5" id="KW-0813">Transport</keyword>
<feature type="transmembrane region" description="Helical" evidence="13">
    <location>
        <begin position="273"/>
        <end position="292"/>
    </location>
</feature>
<feature type="transmembrane region" description="Helical" evidence="13">
    <location>
        <begin position="21"/>
        <end position="44"/>
    </location>
</feature>
<evidence type="ECO:0000256" key="3">
    <source>
        <dbReference type="ARBA" id="ARBA00010199"/>
    </source>
</evidence>
<feature type="transmembrane region" description="Helical" evidence="13">
    <location>
        <begin position="376"/>
        <end position="397"/>
    </location>
</feature>
<sequence length="436" mass="47304">MIFRKPSPFQPIRYHRKILSLALPVLVENILQSLMGLVDTYLIAQLGVAVVSGLALASNVLAVFQAVFIALGAVVSATLAKQKFQNSESLKSAMQASLTLTVGLGGLFGTICLFGGQGLLEFLGAESHVLQKGYLYLATVGGSFLFLGLMITLSAMLRIFGKTRLPMVASFMVNLFNIILSMVGVYVLKWEVTGVALGTVLARGLGVIWLWFQLPVKPSLLPKVDKGLFLQVFPAAGERLMMRLGDLVVIGLISALGTSVLAGYAIGEALTQFNYLPGLSVAVATVILTASLQEESKALDRLLKEAYVISCGLMLALAVAVFVTSPWLLLLYTKDLEVANSGSEVIVASLLGTPFTAGTLLMTAFWQGLGRAEKPFYATAFGMWLLRVGLSLFLIYFFQAGLWSVLLATIIDNAFRWGYLTYLYRLKRRNAFVKTR</sequence>
<evidence type="ECO:0000256" key="12">
    <source>
        <dbReference type="ARBA" id="ARBA00031636"/>
    </source>
</evidence>
<protein>
    <recommendedName>
        <fullName evidence="4">Probable multidrug resistance protein NorM</fullName>
    </recommendedName>
    <alternativeName>
        <fullName evidence="12">Multidrug-efflux transporter</fullName>
    </alternativeName>
</protein>
<keyword evidence="10" id="KW-0406">Ion transport</keyword>
<feature type="transmembrane region" description="Helical" evidence="13">
    <location>
        <begin position="194"/>
        <end position="212"/>
    </location>
</feature>
<comment type="function">
    <text evidence="1">Multidrug efflux pump.</text>
</comment>
<name>A0ABV2FJS6_9STRE</name>
<proteinExistence type="inferred from homology"/>
<comment type="subcellular location">
    <subcellularLocation>
        <location evidence="2">Cell membrane</location>
        <topology evidence="2">Multi-pass membrane protein</topology>
    </subcellularLocation>
</comment>
<evidence type="ECO:0000313" key="14">
    <source>
        <dbReference type="EMBL" id="MET3558835.1"/>
    </source>
</evidence>
<feature type="transmembrane region" description="Helical" evidence="13">
    <location>
        <begin position="50"/>
        <end position="75"/>
    </location>
</feature>
<accession>A0ABV2FJS6</accession>
<organism evidence="14 15">
    <name type="scientific">Streptococcus rupicaprae</name>
    <dbReference type="NCBI Taxonomy" id="759619"/>
    <lineage>
        <taxon>Bacteria</taxon>
        <taxon>Bacillati</taxon>
        <taxon>Bacillota</taxon>
        <taxon>Bacilli</taxon>
        <taxon>Lactobacillales</taxon>
        <taxon>Streptococcaceae</taxon>
        <taxon>Streptococcus</taxon>
    </lineage>
</organism>
<evidence type="ECO:0000256" key="2">
    <source>
        <dbReference type="ARBA" id="ARBA00004651"/>
    </source>
</evidence>
<dbReference type="PANTHER" id="PTHR43298">
    <property type="entry name" value="MULTIDRUG RESISTANCE PROTEIN NORM-RELATED"/>
    <property type="match status" value="1"/>
</dbReference>
<keyword evidence="7" id="KW-1003">Cell membrane</keyword>
<evidence type="ECO:0000256" key="5">
    <source>
        <dbReference type="ARBA" id="ARBA00022448"/>
    </source>
</evidence>
<reference evidence="14 15" key="1">
    <citation type="submission" date="2024-06" db="EMBL/GenBank/DDBJ databases">
        <title>Genomic Encyclopedia of Type Strains, Phase IV (KMG-IV): sequencing the most valuable type-strain genomes for metagenomic binning, comparative biology and taxonomic classification.</title>
        <authorList>
            <person name="Goeker M."/>
        </authorList>
    </citation>
    <scope>NUCLEOTIDE SEQUENCE [LARGE SCALE GENOMIC DNA]</scope>
    <source>
        <strain evidence="14 15">DSM 28303</strain>
    </source>
</reference>
<feature type="transmembrane region" description="Helical" evidence="13">
    <location>
        <begin position="247"/>
        <end position="267"/>
    </location>
</feature>
<keyword evidence="15" id="KW-1185">Reference proteome</keyword>
<dbReference type="Proteomes" id="UP001549122">
    <property type="component" value="Unassembled WGS sequence"/>
</dbReference>
<keyword evidence="6" id="KW-0050">Antiport</keyword>
<evidence type="ECO:0000256" key="1">
    <source>
        <dbReference type="ARBA" id="ARBA00003408"/>
    </source>
</evidence>
<dbReference type="RefSeq" id="WP_354365954.1">
    <property type="nucleotide sequence ID" value="NZ_JBEPLO010000024.1"/>
</dbReference>
<feature type="transmembrane region" description="Helical" evidence="13">
    <location>
        <begin position="136"/>
        <end position="160"/>
    </location>
</feature>
<gene>
    <name evidence="14" type="ORF">ABID29_001963</name>
</gene>
<evidence type="ECO:0000313" key="15">
    <source>
        <dbReference type="Proteomes" id="UP001549122"/>
    </source>
</evidence>
<comment type="caution">
    <text evidence="14">The sequence shown here is derived from an EMBL/GenBank/DDBJ whole genome shotgun (WGS) entry which is preliminary data.</text>
</comment>
<feature type="transmembrane region" description="Helical" evidence="13">
    <location>
        <begin position="345"/>
        <end position="364"/>
    </location>
</feature>
<dbReference type="InterPro" id="IPR050222">
    <property type="entry name" value="MATE_MdtK"/>
</dbReference>
<dbReference type="InterPro" id="IPR002528">
    <property type="entry name" value="MATE_fam"/>
</dbReference>
<evidence type="ECO:0000256" key="8">
    <source>
        <dbReference type="ARBA" id="ARBA00022692"/>
    </source>
</evidence>
<evidence type="ECO:0000256" key="6">
    <source>
        <dbReference type="ARBA" id="ARBA00022449"/>
    </source>
</evidence>
<feature type="transmembrane region" description="Helical" evidence="13">
    <location>
        <begin position="403"/>
        <end position="424"/>
    </location>
</feature>
<keyword evidence="9 13" id="KW-1133">Transmembrane helix</keyword>
<comment type="similarity">
    <text evidence="3">Belongs to the multi antimicrobial extrusion (MATE) (TC 2.A.66.1) family.</text>
</comment>
<evidence type="ECO:0000256" key="4">
    <source>
        <dbReference type="ARBA" id="ARBA00020268"/>
    </source>
</evidence>
<dbReference type="PANTHER" id="PTHR43298:SF2">
    <property type="entry name" value="FMN_FAD EXPORTER YEEO-RELATED"/>
    <property type="match status" value="1"/>
</dbReference>
<evidence type="ECO:0000256" key="11">
    <source>
        <dbReference type="ARBA" id="ARBA00023136"/>
    </source>
</evidence>